<accession>A0ACA9PID1</accession>
<sequence>VAVITGENAGIAYITCRELARNNAHVFVLSRSIERGQVAVEKLKSKTDNRNVEFLQLNLKSLKSGKECAEKFGQEFTIAHSDGIQEEFGANHVGHF</sequence>
<evidence type="ECO:0000313" key="2">
    <source>
        <dbReference type="Proteomes" id="UP000789920"/>
    </source>
</evidence>
<proteinExistence type="predicted"/>
<dbReference type="Proteomes" id="UP000789920">
    <property type="component" value="Unassembled WGS sequence"/>
</dbReference>
<name>A0ACA9PID1_9GLOM</name>
<feature type="non-terminal residue" evidence="1">
    <location>
        <position position="96"/>
    </location>
</feature>
<evidence type="ECO:0000313" key="1">
    <source>
        <dbReference type="EMBL" id="CAG8705532.1"/>
    </source>
</evidence>
<gene>
    <name evidence="1" type="ORF">RPERSI_LOCUS10221</name>
</gene>
<protein>
    <submittedName>
        <fullName evidence="1">36857_t:CDS:1</fullName>
    </submittedName>
</protein>
<dbReference type="EMBL" id="CAJVQC010020065">
    <property type="protein sequence ID" value="CAG8705532.1"/>
    <property type="molecule type" value="Genomic_DNA"/>
</dbReference>
<organism evidence="1 2">
    <name type="scientific">Racocetra persica</name>
    <dbReference type="NCBI Taxonomy" id="160502"/>
    <lineage>
        <taxon>Eukaryota</taxon>
        <taxon>Fungi</taxon>
        <taxon>Fungi incertae sedis</taxon>
        <taxon>Mucoromycota</taxon>
        <taxon>Glomeromycotina</taxon>
        <taxon>Glomeromycetes</taxon>
        <taxon>Diversisporales</taxon>
        <taxon>Gigasporaceae</taxon>
        <taxon>Racocetra</taxon>
    </lineage>
</organism>
<feature type="non-terminal residue" evidence="1">
    <location>
        <position position="1"/>
    </location>
</feature>
<reference evidence="1" key="1">
    <citation type="submission" date="2021-06" db="EMBL/GenBank/DDBJ databases">
        <authorList>
            <person name="Kallberg Y."/>
            <person name="Tangrot J."/>
            <person name="Rosling A."/>
        </authorList>
    </citation>
    <scope>NUCLEOTIDE SEQUENCE</scope>
    <source>
        <strain evidence="1">MA461A</strain>
    </source>
</reference>
<keyword evidence="2" id="KW-1185">Reference proteome</keyword>
<comment type="caution">
    <text evidence="1">The sequence shown here is derived from an EMBL/GenBank/DDBJ whole genome shotgun (WGS) entry which is preliminary data.</text>
</comment>